<feature type="region of interest" description="Disordered" evidence="1">
    <location>
        <begin position="138"/>
        <end position="157"/>
    </location>
</feature>
<proteinExistence type="predicted"/>
<organism evidence="2">
    <name type="scientific">uncultured marine group II/III euryarchaeote KM3_72_A06</name>
    <dbReference type="NCBI Taxonomy" id="1456496"/>
    <lineage>
        <taxon>Archaea</taxon>
        <taxon>Methanobacteriati</taxon>
        <taxon>Methanobacteriota</taxon>
        <taxon>environmental samples</taxon>
    </lineage>
</organism>
<evidence type="ECO:0000256" key="1">
    <source>
        <dbReference type="SAM" id="MobiDB-lite"/>
    </source>
</evidence>
<dbReference type="AlphaFoldDB" id="A0A075HJ47"/>
<sequence>MEWLESGNSCSNSLIGELVGIITCKSPRRTASPIQRLRVSGPHNSIFNRELSNSLAAGSNSLSLSIQCGPLGASTSQRSASATLSGNRVEGTCQTWTEALDSSSRSGILSAMPRQRKPMVSVIPDASINLTPLRFNRSPTVSSMTSGSRLHLEEHPC</sequence>
<feature type="compositionally biased region" description="Polar residues" evidence="1">
    <location>
        <begin position="138"/>
        <end position="148"/>
    </location>
</feature>
<name>A0A075HJ47_9EURY</name>
<evidence type="ECO:0000313" key="2">
    <source>
        <dbReference type="EMBL" id="AIF15954.1"/>
    </source>
</evidence>
<accession>A0A075HJ47</accession>
<protein>
    <submittedName>
        <fullName evidence="2">Uncharacterized protein</fullName>
    </submittedName>
</protein>
<dbReference type="EMBL" id="KF901041">
    <property type="protein sequence ID" value="AIF15954.1"/>
    <property type="molecule type" value="Genomic_DNA"/>
</dbReference>
<reference evidence="2" key="1">
    <citation type="journal article" date="2014" name="Genome Biol. Evol.">
        <title>Pangenome evidence for extensive interdomain horizontal transfer affecting lineage core and shell genes in uncultured planktonic thaumarchaeota and euryarchaeota.</title>
        <authorList>
            <person name="Deschamps P."/>
            <person name="Zivanovic Y."/>
            <person name="Moreira D."/>
            <person name="Rodriguez-Valera F."/>
            <person name="Lopez-Garcia P."/>
        </authorList>
    </citation>
    <scope>NUCLEOTIDE SEQUENCE</scope>
</reference>